<dbReference type="InterPro" id="IPR016454">
    <property type="entry name" value="Cysteine_dSase"/>
</dbReference>
<evidence type="ECO:0000259" key="9">
    <source>
        <dbReference type="Pfam" id="PF00266"/>
    </source>
</evidence>
<accession>A0A7X2TP31</accession>
<organism evidence="10 11">
    <name type="scientific">Bilifractor porci</name>
    <dbReference type="NCBI Taxonomy" id="2606636"/>
    <lineage>
        <taxon>Bacteria</taxon>
        <taxon>Bacillati</taxon>
        <taxon>Bacillota</taxon>
        <taxon>Clostridia</taxon>
        <taxon>Lachnospirales</taxon>
        <taxon>Lachnospiraceae</taxon>
        <taxon>Bilifractor</taxon>
    </lineage>
</organism>
<evidence type="ECO:0000256" key="1">
    <source>
        <dbReference type="ARBA" id="ARBA00001933"/>
    </source>
</evidence>
<name>A0A7X2TP31_9FIRM</name>
<comment type="catalytic activity">
    <reaction evidence="6 8">
        <text>(sulfur carrier)-H + L-cysteine = (sulfur carrier)-SH + L-alanine</text>
        <dbReference type="Rhea" id="RHEA:43892"/>
        <dbReference type="Rhea" id="RHEA-COMP:14737"/>
        <dbReference type="Rhea" id="RHEA-COMP:14739"/>
        <dbReference type="ChEBI" id="CHEBI:29917"/>
        <dbReference type="ChEBI" id="CHEBI:35235"/>
        <dbReference type="ChEBI" id="CHEBI:57972"/>
        <dbReference type="ChEBI" id="CHEBI:64428"/>
        <dbReference type="EC" id="2.8.1.7"/>
    </reaction>
</comment>
<evidence type="ECO:0000256" key="7">
    <source>
        <dbReference type="RuleBase" id="RU004504"/>
    </source>
</evidence>
<dbReference type="InterPro" id="IPR000192">
    <property type="entry name" value="Aminotrans_V_dom"/>
</dbReference>
<dbReference type="PANTHER" id="PTHR43586">
    <property type="entry name" value="CYSTEINE DESULFURASE"/>
    <property type="match status" value="1"/>
</dbReference>
<sequence>MTTSERKREDAEIRKDFPLLNPETAYLDNSATTQKPRQVLEAVSHYYESENANPLRGLYQLSLRATDSYEQAREAVRAFIHAKSTEEIIFTRNATESLNLVGYSWTADNLKPDDEILITILEHHSNMLPWQQAAKRTGATLKYLECDKTGNITEEDFRRAITPKTKLVCMTHVSNVIGRTNDLKTFARIAHEYGAVFVADGAQSVPHMPVDVQDLDVDFLAFSGHKMLSPMGIGVLYGKKEILDAMQPFLYGGEMIEYVTREGATYAELPHKFEAGTVNAGGAVGLHAAIQYINSIGFDKIQEREDHLTAYAMEKIKEIPEVHILGSDDPKEHHGILTFTVDGVHPHDIAAMMDEDHVDVRAGHHCAQPLLKFLGTMSTARASFSFYNTEEEADRLVDSMKTLRKRMGY</sequence>
<comment type="function">
    <text evidence="8">Catalyzes the removal of elemental sulfur and selenium atoms from L-cysteine, L-cystine, L-selenocysteine, and L-selenocystine to produce L-alanine.</text>
</comment>
<protein>
    <recommendedName>
        <fullName evidence="3 8">Cysteine desulfurase</fullName>
        <ecNumber evidence="3 8">2.8.1.7</ecNumber>
    </recommendedName>
</protein>
<dbReference type="SUPFAM" id="SSF53383">
    <property type="entry name" value="PLP-dependent transferases"/>
    <property type="match status" value="1"/>
</dbReference>
<dbReference type="AlphaFoldDB" id="A0A7X2TP31"/>
<keyword evidence="11" id="KW-1185">Reference proteome</keyword>
<dbReference type="GO" id="GO:0031071">
    <property type="term" value="F:cysteine desulfurase activity"/>
    <property type="evidence" value="ECO:0007669"/>
    <property type="project" value="UniProtKB-UniRule"/>
</dbReference>
<dbReference type="InterPro" id="IPR015424">
    <property type="entry name" value="PyrdxlP-dep_Trfase"/>
</dbReference>
<comment type="similarity">
    <text evidence="2 8">Belongs to the class-V pyridoxal-phosphate-dependent aminotransferase family. Csd subfamily.</text>
</comment>
<dbReference type="PIRSF" id="PIRSF005572">
    <property type="entry name" value="NifS"/>
    <property type="match status" value="1"/>
</dbReference>
<evidence type="ECO:0000256" key="6">
    <source>
        <dbReference type="ARBA" id="ARBA00050776"/>
    </source>
</evidence>
<evidence type="ECO:0000256" key="4">
    <source>
        <dbReference type="ARBA" id="ARBA00022679"/>
    </source>
</evidence>
<dbReference type="Gene3D" id="3.90.1150.10">
    <property type="entry name" value="Aspartate Aminotransferase, domain 1"/>
    <property type="match status" value="1"/>
</dbReference>
<keyword evidence="5 8" id="KW-0663">Pyridoxal phosphate</keyword>
<comment type="cofactor">
    <cofactor evidence="1 7">
        <name>pyridoxal 5'-phosphate</name>
        <dbReference type="ChEBI" id="CHEBI:597326"/>
    </cofactor>
</comment>
<dbReference type="RefSeq" id="WP_154458111.1">
    <property type="nucleotide sequence ID" value="NZ_VUMV01000005.1"/>
</dbReference>
<dbReference type="PROSITE" id="PS00595">
    <property type="entry name" value="AA_TRANSFER_CLASS_5"/>
    <property type="match status" value="1"/>
</dbReference>
<evidence type="ECO:0000256" key="2">
    <source>
        <dbReference type="ARBA" id="ARBA00010447"/>
    </source>
</evidence>
<proteinExistence type="inferred from homology"/>
<evidence type="ECO:0000313" key="11">
    <source>
        <dbReference type="Proteomes" id="UP000466864"/>
    </source>
</evidence>
<dbReference type="InterPro" id="IPR020578">
    <property type="entry name" value="Aminotrans_V_PyrdxlP_BS"/>
</dbReference>
<evidence type="ECO:0000256" key="5">
    <source>
        <dbReference type="ARBA" id="ARBA00022898"/>
    </source>
</evidence>
<keyword evidence="4 8" id="KW-0808">Transferase</keyword>
<feature type="domain" description="Aminotransferase class V" evidence="9">
    <location>
        <begin position="26"/>
        <end position="396"/>
    </location>
</feature>
<dbReference type="CDD" id="cd06453">
    <property type="entry name" value="SufS_like"/>
    <property type="match status" value="1"/>
</dbReference>
<dbReference type="NCBIfam" id="TIGR01979">
    <property type="entry name" value="sufS"/>
    <property type="match status" value="1"/>
</dbReference>
<gene>
    <name evidence="10" type="primary">sufS</name>
    <name evidence="10" type="ORF">FYJ60_07690</name>
</gene>
<evidence type="ECO:0000313" key="10">
    <source>
        <dbReference type="EMBL" id="MST82195.1"/>
    </source>
</evidence>
<dbReference type="InterPro" id="IPR015421">
    <property type="entry name" value="PyrdxlP-dep_Trfase_major"/>
</dbReference>
<dbReference type="Pfam" id="PF00266">
    <property type="entry name" value="Aminotran_5"/>
    <property type="match status" value="1"/>
</dbReference>
<dbReference type="InterPro" id="IPR015422">
    <property type="entry name" value="PyrdxlP-dep_Trfase_small"/>
</dbReference>
<dbReference type="PANTHER" id="PTHR43586:SF8">
    <property type="entry name" value="CYSTEINE DESULFURASE 1, CHLOROPLASTIC"/>
    <property type="match status" value="1"/>
</dbReference>
<evidence type="ECO:0000256" key="8">
    <source>
        <dbReference type="RuleBase" id="RU004506"/>
    </source>
</evidence>
<dbReference type="Gene3D" id="3.40.640.10">
    <property type="entry name" value="Type I PLP-dependent aspartate aminotransferase-like (Major domain)"/>
    <property type="match status" value="1"/>
</dbReference>
<dbReference type="Proteomes" id="UP000466864">
    <property type="component" value="Unassembled WGS sequence"/>
</dbReference>
<dbReference type="GO" id="GO:0030170">
    <property type="term" value="F:pyridoxal phosphate binding"/>
    <property type="evidence" value="ECO:0007669"/>
    <property type="project" value="UniProtKB-UniRule"/>
</dbReference>
<dbReference type="GO" id="GO:0006534">
    <property type="term" value="P:cysteine metabolic process"/>
    <property type="evidence" value="ECO:0007669"/>
    <property type="project" value="UniProtKB-UniRule"/>
</dbReference>
<dbReference type="InterPro" id="IPR010970">
    <property type="entry name" value="Cys_dSase_SufS"/>
</dbReference>
<comment type="caution">
    <text evidence="10">The sequence shown here is derived from an EMBL/GenBank/DDBJ whole genome shotgun (WGS) entry which is preliminary data.</text>
</comment>
<reference evidence="10 11" key="1">
    <citation type="submission" date="2019-08" db="EMBL/GenBank/DDBJ databases">
        <title>In-depth cultivation of the pig gut microbiome towards novel bacterial diversity and tailored functional studies.</title>
        <authorList>
            <person name="Wylensek D."/>
            <person name="Hitch T.C.A."/>
            <person name="Clavel T."/>
        </authorList>
    </citation>
    <scope>NUCLEOTIDE SEQUENCE [LARGE SCALE GENOMIC DNA]</scope>
    <source>
        <strain evidence="10 11">Oil+RF-744-WCA-WT-13</strain>
    </source>
</reference>
<evidence type="ECO:0000256" key="3">
    <source>
        <dbReference type="ARBA" id="ARBA00012239"/>
    </source>
</evidence>
<dbReference type="EC" id="2.8.1.7" evidence="3 8"/>
<dbReference type="EMBL" id="VUMV01000005">
    <property type="protein sequence ID" value="MST82195.1"/>
    <property type="molecule type" value="Genomic_DNA"/>
</dbReference>